<evidence type="ECO:0000256" key="3">
    <source>
        <dbReference type="ARBA" id="ARBA00022741"/>
    </source>
</evidence>
<dbReference type="Proteomes" id="UP000614601">
    <property type="component" value="Unassembled WGS sequence"/>
</dbReference>
<dbReference type="InterPro" id="IPR027417">
    <property type="entry name" value="P-loop_NTPase"/>
</dbReference>
<evidence type="ECO:0000256" key="4">
    <source>
        <dbReference type="ARBA" id="ARBA00022842"/>
    </source>
</evidence>
<keyword evidence="6" id="KW-0564">Palmitate</keyword>
<keyword evidence="3 9" id="KW-0547">Nucleotide-binding</keyword>
<dbReference type="EMBL" id="CAJFCW020000005">
    <property type="protein sequence ID" value="CAG9119514.1"/>
    <property type="molecule type" value="Genomic_DNA"/>
</dbReference>
<feature type="binding site" evidence="10">
    <location>
        <position position="238"/>
    </location>
    <ligand>
        <name>Mg(2+)</name>
        <dbReference type="ChEBI" id="CHEBI:18420"/>
    </ligand>
</feature>
<feature type="binding site" evidence="9">
    <location>
        <begin position="326"/>
        <end position="329"/>
    </location>
    <ligand>
        <name>GTP</name>
        <dbReference type="ChEBI" id="CHEBI:37565"/>
    </ligand>
</feature>
<dbReference type="SUPFAM" id="SSF47895">
    <property type="entry name" value="Transducin (alpha subunit), insertion domain"/>
    <property type="match status" value="1"/>
</dbReference>
<dbReference type="SMART" id="SM00275">
    <property type="entry name" value="G_alpha"/>
    <property type="match status" value="1"/>
</dbReference>
<feature type="binding site" evidence="9">
    <location>
        <position position="393"/>
    </location>
    <ligand>
        <name>GTP</name>
        <dbReference type="ChEBI" id="CHEBI:37565"/>
    </ligand>
</feature>
<dbReference type="GO" id="GO:0005525">
    <property type="term" value="F:GTP binding"/>
    <property type="evidence" value="ECO:0007669"/>
    <property type="project" value="UniProtKB-KW"/>
</dbReference>
<dbReference type="AlphaFoldDB" id="A0A811L7F8"/>
<dbReference type="PROSITE" id="PS51882">
    <property type="entry name" value="G_ALPHA"/>
    <property type="match status" value="1"/>
</dbReference>
<keyword evidence="12" id="KW-1185">Reference proteome</keyword>
<dbReference type="EMBL" id="CAJFDH010000005">
    <property type="protein sequence ID" value="CAD5224057.1"/>
    <property type="molecule type" value="Genomic_DNA"/>
</dbReference>
<proteinExistence type="predicted"/>
<dbReference type="PANTHER" id="PTHR10218:SF362">
    <property type="entry name" value="G PROTEIN ALPHA O SUBUNIT"/>
    <property type="match status" value="1"/>
</dbReference>
<dbReference type="SUPFAM" id="SSF52540">
    <property type="entry name" value="P-loop containing nucleoside triphosphate hydrolases"/>
    <property type="match status" value="1"/>
</dbReference>
<dbReference type="Proteomes" id="UP000783686">
    <property type="component" value="Unassembled WGS sequence"/>
</dbReference>
<dbReference type="FunFam" id="3.40.50.300:FF:000720">
    <property type="entry name" value="Guanine nucleotide-binding protein G(k) subunit alpha"/>
    <property type="match status" value="1"/>
</dbReference>
<dbReference type="GO" id="GO:0005834">
    <property type="term" value="C:heterotrimeric G-protein complex"/>
    <property type="evidence" value="ECO:0007669"/>
    <property type="project" value="TreeGrafter"/>
</dbReference>
<dbReference type="Gene3D" id="1.10.400.10">
    <property type="entry name" value="GI Alpha 1, domain 2-like"/>
    <property type="match status" value="1"/>
</dbReference>
<gene>
    <name evidence="11" type="ORF">BOKJ2_LOCUS10827</name>
</gene>
<protein>
    <submittedName>
        <fullName evidence="11">Uncharacterized protein</fullName>
    </submittedName>
</protein>
<accession>A0A811L7F8</accession>
<comment type="caution">
    <text evidence="11">The sequence shown here is derived from an EMBL/GenBank/DDBJ whole genome shotgun (WGS) entry which is preliminary data.</text>
</comment>
<evidence type="ECO:0000313" key="12">
    <source>
        <dbReference type="Proteomes" id="UP000614601"/>
    </source>
</evidence>
<keyword evidence="2 10" id="KW-0479">Metal-binding</keyword>
<dbReference type="InterPro" id="IPR001019">
    <property type="entry name" value="Gprotein_alpha_su"/>
</dbReference>
<keyword evidence="5 9" id="KW-0342">GTP-binding</keyword>
<dbReference type="CDD" id="cd00066">
    <property type="entry name" value="G-alpha"/>
    <property type="match status" value="1"/>
</dbReference>
<dbReference type="PANTHER" id="PTHR10218">
    <property type="entry name" value="GTP-BINDING PROTEIN ALPHA SUBUNIT"/>
    <property type="match status" value="1"/>
</dbReference>
<evidence type="ECO:0000256" key="8">
    <source>
        <dbReference type="ARBA" id="ARBA00023288"/>
    </source>
</evidence>
<evidence type="ECO:0000313" key="11">
    <source>
        <dbReference type="EMBL" id="CAD5224057.1"/>
    </source>
</evidence>
<evidence type="ECO:0000256" key="5">
    <source>
        <dbReference type="ARBA" id="ARBA00023134"/>
    </source>
</evidence>
<feature type="binding site" evidence="9">
    <location>
        <begin position="232"/>
        <end position="238"/>
    </location>
    <ligand>
        <name>GTP</name>
        <dbReference type="ChEBI" id="CHEBI:37565"/>
    </ligand>
</feature>
<evidence type="ECO:0000256" key="10">
    <source>
        <dbReference type="PIRSR" id="PIRSR601019-2"/>
    </source>
</evidence>
<dbReference type="GO" id="GO:0031683">
    <property type="term" value="F:G-protein beta/gamma-subunit complex binding"/>
    <property type="evidence" value="ECO:0007669"/>
    <property type="project" value="InterPro"/>
</dbReference>
<dbReference type="GO" id="GO:0007188">
    <property type="term" value="P:adenylate cyclase-modulating G protein-coupled receptor signaling pathway"/>
    <property type="evidence" value="ECO:0007669"/>
    <property type="project" value="TreeGrafter"/>
</dbReference>
<dbReference type="Pfam" id="PF00503">
    <property type="entry name" value="G-alpha"/>
    <property type="match status" value="1"/>
</dbReference>
<feature type="binding site" evidence="9">
    <location>
        <begin position="99"/>
        <end position="104"/>
    </location>
    <ligand>
        <name>GTP</name>
        <dbReference type="ChEBI" id="CHEBI:37565"/>
    </ligand>
</feature>
<keyword evidence="8" id="KW-0449">Lipoprotein</keyword>
<evidence type="ECO:0000256" key="6">
    <source>
        <dbReference type="ARBA" id="ARBA00023139"/>
    </source>
</evidence>
<sequence length="421" mass="48652">MGNCQLHRPEPKADLMSVDSVQKQNLRSAVARSASIAQAVTPMSTMNGEEAAPYIDAKSEAAVPKTKAVEISKKIDDQLMKDYVAMEKVIKLLLLGPSESGKSTILKQMRILYCHGFSTDELWARRPLIFYNVLQSMAQLIHGVERLGMLLSKELQRDADLILNTLTDEKHVENQIPKNVYYAIKRLWTDATVQEAYNRRSEYHVIDCAKYFLDDIDRLQSNTYIPTVNDVLHARQETIGVTEIGYAYKEMEFRIFDVGGQKTERRKWIHLFDNVNAIFFLAAISEYDQKMRESADTNRLQDAIELFKWIANNRAFTRVQLILFLNKKDLFEDKINKVPLDDFFPSFNAYRLKYKARHPLHEELDVAYNYIGSKFKKTLEDKTKTVYTHLTCATDTTHLTFLMNSLIDYIISENFKQTGVL</sequence>
<dbReference type="Gene3D" id="3.40.50.300">
    <property type="entry name" value="P-loop containing nucleotide triphosphate hydrolases"/>
    <property type="match status" value="1"/>
</dbReference>
<evidence type="ECO:0000256" key="7">
    <source>
        <dbReference type="ARBA" id="ARBA00023224"/>
    </source>
</evidence>
<feature type="binding site" evidence="10">
    <location>
        <position position="103"/>
    </location>
    <ligand>
        <name>Mg(2+)</name>
        <dbReference type="ChEBI" id="CHEBI:18420"/>
    </ligand>
</feature>
<keyword evidence="7" id="KW-0807">Transducer</keyword>
<dbReference type="GO" id="GO:0046872">
    <property type="term" value="F:metal ion binding"/>
    <property type="evidence" value="ECO:0007669"/>
    <property type="project" value="UniProtKB-KW"/>
</dbReference>
<evidence type="ECO:0000256" key="1">
    <source>
        <dbReference type="ARBA" id="ARBA00022707"/>
    </source>
</evidence>
<dbReference type="PRINTS" id="PR00318">
    <property type="entry name" value="GPROTEINA"/>
</dbReference>
<name>A0A811L7F8_9BILA</name>
<feature type="binding site" evidence="9">
    <location>
        <begin position="257"/>
        <end position="261"/>
    </location>
    <ligand>
        <name>GTP</name>
        <dbReference type="ChEBI" id="CHEBI:37565"/>
    </ligand>
</feature>
<dbReference type="InterPro" id="IPR011025">
    <property type="entry name" value="GproteinA_insert"/>
</dbReference>
<evidence type="ECO:0000256" key="2">
    <source>
        <dbReference type="ARBA" id="ARBA00022723"/>
    </source>
</evidence>
<organism evidence="11 12">
    <name type="scientific">Bursaphelenchus okinawaensis</name>
    <dbReference type="NCBI Taxonomy" id="465554"/>
    <lineage>
        <taxon>Eukaryota</taxon>
        <taxon>Metazoa</taxon>
        <taxon>Ecdysozoa</taxon>
        <taxon>Nematoda</taxon>
        <taxon>Chromadorea</taxon>
        <taxon>Rhabditida</taxon>
        <taxon>Tylenchina</taxon>
        <taxon>Tylenchomorpha</taxon>
        <taxon>Aphelenchoidea</taxon>
        <taxon>Aphelenchoididae</taxon>
        <taxon>Bursaphelenchus</taxon>
    </lineage>
</organism>
<keyword evidence="4 10" id="KW-0460">Magnesium</keyword>
<dbReference type="OrthoDB" id="5817230at2759"/>
<dbReference type="GO" id="GO:0001664">
    <property type="term" value="F:G protein-coupled receptor binding"/>
    <property type="evidence" value="ECO:0007669"/>
    <property type="project" value="TreeGrafter"/>
</dbReference>
<keyword evidence="1" id="KW-0519">Myristate</keyword>
<reference evidence="11" key="1">
    <citation type="submission" date="2020-09" db="EMBL/GenBank/DDBJ databases">
        <authorList>
            <person name="Kikuchi T."/>
        </authorList>
    </citation>
    <scope>NUCLEOTIDE SEQUENCE</scope>
    <source>
        <strain evidence="11">SH1</strain>
    </source>
</reference>
<dbReference type="GO" id="GO:0003924">
    <property type="term" value="F:GTPase activity"/>
    <property type="evidence" value="ECO:0007669"/>
    <property type="project" value="InterPro"/>
</dbReference>
<dbReference type="GO" id="GO:0005737">
    <property type="term" value="C:cytoplasm"/>
    <property type="evidence" value="ECO:0007669"/>
    <property type="project" value="TreeGrafter"/>
</dbReference>
<evidence type="ECO:0000256" key="9">
    <source>
        <dbReference type="PIRSR" id="PIRSR601019-1"/>
    </source>
</evidence>